<reference evidence="3" key="1">
    <citation type="journal article" date="2019" name="Int. J. Syst. Evol. Microbiol.">
        <title>The Global Catalogue of Microorganisms (GCM) 10K type strain sequencing project: providing services to taxonomists for standard genome sequencing and annotation.</title>
        <authorList>
            <consortium name="The Broad Institute Genomics Platform"/>
            <consortium name="The Broad Institute Genome Sequencing Center for Infectious Disease"/>
            <person name="Wu L."/>
            <person name="Ma J."/>
        </authorList>
    </citation>
    <scope>NUCLEOTIDE SEQUENCE [LARGE SCALE GENOMIC DNA]</scope>
    <source>
        <strain evidence="3">CCUG 49018</strain>
    </source>
</reference>
<evidence type="ECO:0000313" key="3">
    <source>
        <dbReference type="Proteomes" id="UP001597182"/>
    </source>
</evidence>
<dbReference type="Proteomes" id="UP001597182">
    <property type="component" value="Unassembled WGS sequence"/>
</dbReference>
<dbReference type="PANTHER" id="PTHR42951">
    <property type="entry name" value="METALLO-BETA-LACTAMASE DOMAIN-CONTAINING"/>
    <property type="match status" value="1"/>
</dbReference>
<organism evidence="2 3">
    <name type="scientific">Pseudonocardia benzenivorans</name>
    <dbReference type="NCBI Taxonomy" id="228005"/>
    <lineage>
        <taxon>Bacteria</taxon>
        <taxon>Bacillati</taxon>
        <taxon>Actinomycetota</taxon>
        <taxon>Actinomycetes</taxon>
        <taxon>Pseudonocardiales</taxon>
        <taxon>Pseudonocardiaceae</taxon>
        <taxon>Pseudonocardia</taxon>
    </lineage>
</organism>
<dbReference type="CDD" id="cd07739">
    <property type="entry name" value="metallo-hydrolase-like_MBL-fold"/>
    <property type="match status" value="1"/>
</dbReference>
<protein>
    <submittedName>
        <fullName evidence="2">MBL fold metallo-hydrolase</fullName>
    </submittedName>
</protein>
<dbReference type="InterPro" id="IPR050855">
    <property type="entry name" value="NDM-1-like"/>
</dbReference>
<proteinExistence type="predicted"/>
<dbReference type="Pfam" id="PF00753">
    <property type="entry name" value="Lactamase_B"/>
    <property type="match status" value="1"/>
</dbReference>
<evidence type="ECO:0000259" key="1">
    <source>
        <dbReference type="SMART" id="SM00849"/>
    </source>
</evidence>
<dbReference type="Gene3D" id="3.60.15.10">
    <property type="entry name" value="Ribonuclease Z/Hydroxyacylglutathione hydrolase-like"/>
    <property type="match status" value="1"/>
</dbReference>
<dbReference type="RefSeq" id="WP_346092530.1">
    <property type="nucleotide sequence ID" value="NZ_BAABKS010000055.1"/>
</dbReference>
<dbReference type="SUPFAM" id="SSF56281">
    <property type="entry name" value="Metallo-hydrolase/oxidoreductase"/>
    <property type="match status" value="1"/>
</dbReference>
<comment type="caution">
    <text evidence="2">The sequence shown here is derived from an EMBL/GenBank/DDBJ whole genome shotgun (WGS) entry which is preliminary data.</text>
</comment>
<evidence type="ECO:0000313" key="2">
    <source>
        <dbReference type="EMBL" id="MFD1232215.1"/>
    </source>
</evidence>
<dbReference type="EMBL" id="JBHTMB010000020">
    <property type="protein sequence ID" value="MFD1232215.1"/>
    <property type="molecule type" value="Genomic_DNA"/>
</dbReference>
<dbReference type="PANTHER" id="PTHR42951:SF14">
    <property type="entry name" value="METALLO-BETA-LACTAMASE SUPERFAMILY PROTEIN"/>
    <property type="match status" value="1"/>
</dbReference>
<dbReference type="InterPro" id="IPR036866">
    <property type="entry name" value="RibonucZ/Hydroxyglut_hydro"/>
</dbReference>
<keyword evidence="3" id="KW-1185">Reference proteome</keyword>
<dbReference type="SMART" id="SM00849">
    <property type="entry name" value="Lactamase_B"/>
    <property type="match status" value="1"/>
</dbReference>
<gene>
    <name evidence="2" type="ORF">ACFQ34_02865</name>
</gene>
<accession>A0ABW3VCD2</accession>
<feature type="domain" description="Metallo-beta-lactamase" evidence="1">
    <location>
        <begin position="32"/>
        <end position="219"/>
    </location>
</feature>
<name>A0ABW3VCD2_9PSEU</name>
<dbReference type="InterPro" id="IPR001279">
    <property type="entry name" value="Metallo-B-lactamas"/>
</dbReference>
<sequence length="282" mass="30491">MRSGLTWDVLVTKRESLTRDAPFLPEGLGWVTNTSTLISGERDAVLVDTFVTREQNAELVEWVKSRNVNLTTIYVTHGHGDHFFGVADLLDAFPGARAVATPGSVEKAREHASRPVLESFWNVRFPGAIRQDQVVPEALDGDTIDLEGHALQILDAGFTDTAATTVLWVPDAALLVAGDVVYNDTHIFLAETDAGTRASWRATLGRLAELGAVTAVAGHKHPDSADDASHIRATLTYLEDFEALAAEAADAEGLYRAIVERNPHRANPGSAWAASKRVFGLD</sequence>